<dbReference type="GO" id="GO:0008270">
    <property type="term" value="F:zinc ion binding"/>
    <property type="evidence" value="ECO:0007669"/>
    <property type="project" value="UniProtKB-KW"/>
</dbReference>
<dbReference type="Pfam" id="PF05495">
    <property type="entry name" value="zf-CHY"/>
    <property type="match status" value="1"/>
</dbReference>
<keyword evidence="8" id="KW-1185">Reference proteome</keyword>
<dbReference type="InterPro" id="IPR037275">
    <property type="entry name" value="Znf_CTCHY_sf"/>
</dbReference>
<dbReference type="EMBL" id="LJIG01016019">
    <property type="protein sequence ID" value="KRT81858.1"/>
    <property type="molecule type" value="Genomic_DNA"/>
</dbReference>
<dbReference type="GO" id="GO:0016567">
    <property type="term" value="P:protein ubiquitination"/>
    <property type="evidence" value="ECO:0007669"/>
    <property type="project" value="TreeGrafter"/>
</dbReference>
<evidence type="ECO:0000256" key="3">
    <source>
        <dbReference type="ARBA" id="ARBA00022833"/>
    </source>
</evidence>
<comment type="caution">
    <text evidence="7">The sequence shown here is derived from an EMBL/GenBank/DDBJ whole genome shotgun (WGS) entry which is preliminary data.</text>
</comment>
<dbReference type="GO" id="GO:0006511">
    <property type="term" value="P:ubiquitin-dependent protein catabolic process"/>
    <property type="evidence" value="ECO:0007669"/>
    <property type="project" value="TreeGrafter"/>
</dbReference>
<dbReference type="PROSITE" id="PS51266">
    <property type="entry name" value="ZF_CHY"/>
    <property type="match status" value="1"/>
</dbReference>
<accession>A0A0T6B3F0</accession>
<evidence type="ECO:0000256" key="2">
    <source>
        <dbReference type="ARBA" id="ARBA00022771"/>
    </source>
</evidence>
<dbReference type="PANTHER" id="PTHR21319:SF53">
    <property type="entry name" value="RING FINGER AND CHY ZINC FINGER DOMAIN-CONTAINING PROTEIN 1"/>
    <property type="match status" value="1"/>
</dbReference>
<evidence type="ECO:0000259" key="6">
    <source>
        <dbReference type="PROSITE" id="PS51270"/>
    </source>
</evidence>
<protein>
    <recommendedName>
        <fullName evidence="9">CHY-type domain-containing protein</fullName>
    </recommendedName>
</protein>
<gene>
    <name evidence="7" type="ORF">AMK59_5727</name>
</gene>
<dbReference type="OrthoDB" id="411372at2759"/>
<dbReference type="GO" id="GO:0061630">
    <property type="term" value="F:ubiquitin protein ligase activity"/>
    <property type="evidence" value="ECO:0007669"/>
    <property type="project" value="TreeGrafter"/>
</dbReference>
<dbReference type="InterPro" id="IPR017921">
    <property type="entry name" value="Znf_CTCHY"/>
</dbReference>
<evidence type="ECO:0000259" key="5">
    <source>
        <dbReference type="PROSITE" id="PS51266"/>
    </source>
</evidence>
<dbReference type="InterPro" id="IPR008913">
    <property type="entry name" value="Znf_CHY"/>
</dbReference>
<dbReference type="AlphaFoldDB" id="A0A0T6B3F0"/>
<dbReference type="GO" id="GO:0005634">
    <property type="term" value="C:nucleus"/>
    <property type="evidence" value="ECO:0007669"/>
    <property type="project" value="TreeGrafter"/>
</dbReference>
<reference evidence="7 8" key="1">
    <citation type="submission" date="2015-09" db="EMBL/GenBank/DDBJ databases">
        <title>Draft genome of the scarab beetle Oryctes borbonicus.</title>
        <authorList>
            <person name="Meyer J.M."/>
            <person name="Markov G.V."/>
            <person name="Baskaran P."/>
            <person name="Herrmann M."/>
            <person name="Sommer R.J."/>
            <person name="Roedelsperger C."/>
        </authorList>
    </citation>
    <scope>NUCLEOTIDE SEQUENCE [LARGE SCALE GENOMIC DNA]</scope>
    <source>
        <strain evidence="7">OB123</strain>
        <tissue evidence="7">Whole animal</tissue>
    </source>
</reference>
<evidence type="ECO:0000256" key="4">
    <source>
        <dbReference type="PROSITE-ProRule" id="PRU00601"/>
    </source>
</evidence>
<name>A0A0T6B3F0_9SCAR</name>
<keyword evidence="2 4" id="KW-0863">Zinc-finger</keyword>
<keyword evidence="3" id="KW-0862">Zinc</keyword>
<feature type="non-terminal residue" evidence="7">
    <location>
        <position position="141"/>
    </location>
</feature>
<evidence type="ECO:0000313" key="8">
    <source>
        <dbReference type="Proteomes" id="UP000051574"/>
    </source>
</evidence>
<feature type="domain" description="CHY-type" evidence="5">
    <location>
        <begin position="1"/>
        <end position="50"/>
    </location>
</feature>
<organism evidence="7 8">
    <name type="scientific">Oryctes borbonicus</name>
    <dbReference type="NCBI Taxonomy" id="1629725"/>
    <lineage>
        <taxon>Eukaryota</taxon>
        <taxon>Metazoa</taxon>
        <taxon>Ecdysozoa</taxon>
        <taxon>Arthropoda</taxon>
        <taxon>Hexapoda</taxon>
        <taxon>Insecta</taxon>
        <taxon>Pterygota</taxon>
        <taxon>Neoptera</taxon>
        <taxon>Endopterygota</taxon>
        <taxon>Coleoptera</taxon>
        <taxon>Polyphaga</taxon>
        <taxon>Scarabaeiformia</taxon>
        <taxon>Scarabaeidae</taxon>
        <taxon>Dynastinae</taxon>
        <taxon>Oryctes</taxon>
    </lineage>
</organism>
<dbReference type="PANTHER" id="PTHR21319">
    <property type="entry name" value="RING FINGER AND CHY ZINC FINGER DOMAIN-CONTAINING PROTEIN 1"/>
    <property type="match status" value="1"/>
</dbReference>
<dbReference type="SUPFAM" id="SSF161219">
    <property type="entry name" value="CHY zinc finger-like"/>
    <property type="match status" value="1"/>
</dbReference>
<dbReference type="Proteomes" id="UP000051574">
    <property type="component" value="Unassembled WGS sequence"/>
</dbReference>
<feature type="domain" description="CTCHY-type" evidence="6">
    <location>
        <begin position="52"/>
        <end position="115"/>
    </location>
</feature>
<sequence>MPCCNKEYTCRFCHDTNENHEVDRKSIVSVVCLACGEKQHVRMSCSRCGLRFGKYFCRKCRLYDDTDKKQFHCEECGICRVGGRESFLHCSTCNMCYNVRIFGTHKCIPNIGMDMCGLCLEHLHTSVLQLNVPVCGHLIHE</sequence>
<dbReference type="PROSITE" id="PS51270">
    <property type="entry name" value="ZF_CTCHY"/>
    <property type="match status" value="1"/>
</dbReference>
<evidence type="ECO:0000313" key="7">
    <source>
        <dbReference type="EMBL" id="KRT81858.1"/>
    </source>
</evidence>
<proteinExistence type="predicted"/>
<dbReference type="SUPFAM" id="SSF161245">
    <property type="entry name" value="Zinc hairpin stack"/>
    <property type="match status" value="1"/>
</dbReference>
<evidence type="ECO:0000256" key="1">
    <source>
        <dbReference type="ARBA" id="ARBA00022723"/>
    </source>
</evidence>
<dbReference type="InterPro" id="IPR037274">
    <property type="entry name" value="Znf_CHY_sf"/>
</dbReference>
<keyword evidence="1" id="KW-0479">Metal-binding</keyword>
<evidence type="ECO:0008006" key="9">
    <source>
        <dbReference type="Google" id="ProtNLM"/>
    </source>
</evidence>